<keyword evidence="5" id="KW-0496">Mitochondrion</keyword>
<feature type="domain" description="Core" evidence="10">
    <location>
        <begin position="2"/>
        <end position="97"/>
    </location>
</feature>
<evidence type="ECO:0000256" key="2">
    <source>
        <dbReference type="ARBA" id="ARBA00006718"/>
    </source>
</evidence>
<protein>
    <recommendedName>
        <fullName evidence="7">Iron-sulfur cluster assembly 2 homolog, mitochondrial</fullName>
    </recommendedName>
    <alternativeName>
        <fullName evidence="8">HESB-like domain-containing protein 1</fullName>
    </alternativeName>
</protein>
<comment type="function">
    <text evidence="6">Involved in the maturation of mitochondrial 4Fe-4S proteins functioning late in the iron-sulfur cluster assembly pathway. May be involved in the binding of an intermediate of Fe/S cluster assembly.</text>
</comment>
<dbReference type="InterPro" id="IPR035903">
    <property type="entry name" value="HesB-like_dom_sf"/>
</dbReference>
<dbReference type="InterPro" id="IPR016092">
    <property type="entry name" value="ATAP"/>
</dbReference>
<evidence type="ECO:0000259" key="10">
    <source>
        <dbReference type="Pfam" id="PF01521"/>
    </source>
</evidence>
<comment type="subunit">
    <text evidence="9">Heterotetramer; forms a dimer of dimers with IBA57. Interacts with [2Fe-2S]-ISCA2 forming the heterodimer [2Fe- 2S]-ISCA2-IBA57 complex; [2Fe-2S] cluster binding is absolutely required to promote the complex formation.</text>
</comment>
<dbReference type="GO" id="GO:0005506">
    <property type="term" value="F:iron ion binding"/>
    <property type="evidence" value="ECO:0007669"/>
    <property type="project" value="TreeGrafter"/>
</dbReference>
<evidence type="ECO:0000313" key="12">
    <source>
        <dbReference type="WBParaSite" id="PSU_v2.g18493.t1"/>
    </source>
</evidence>
<dbReference type="GO" id="GO:0016226">
    <property type="term" value="P:iron-sulfur cluster assembly"/>
    <property type="evidence" value="ECO:0007669"/>
    <property type="project" value="InterPro"/>
</dbReference>
<dbReference type="WBParaSite" id="PSU_v2.g18493.t1">
    <property type="protein sequence ID" value="PSU_v2.g18493.t1"/>
    <property type="gene ID" value="PSU_v2.g18493"/>
</dbReference>
<dbReference type="InterPro" id="IPR000361">
    <property type="entry name" value="ATAP_core_dom"/>
</dbReference>
<dbReference type="GO" id="GO:0120510">
    <property type="term" value="C:mitochondrial [4Fe-4S] assembly complex"/>
    <property type="evidence" value="ECO:0007669"/>
    <property type="project" value="UniProtKB-ARBA"/>
</dbReference>
<evidence type="ECO:0000256" key="8">
    <source>
        <dbReference type="ARBA" id="ARBA00077082"/>
    </source>
</evidence>
<name>A0A914YE20_9BILA</name>
<evidence type="ECO:0000256" key="1">
    <source>
        <dbReference type="ARBA" id="ARBA00004173"/>
    </source>
</evidence>
<evidence type="ECO:0000256" key="5">
    <source>
        <dbReference type="ARBA" id="ARBA00023128"/>
    </source>
</evidence>
<dbReference type="AlphaFoldDB" id="A0A914YE20"/>
<keyword evidence="11" id="KW-1185">Reference proteome</keyword>
<evidence type="ECO:0000256" key="4">
    <source>
        <dbReference type="ARBA" id="ARBA00023004"/>
    </source>
</evidence>
<keyword evidence="3" id="KW-0479">Metal-binding</keyword>
<evidence type="ECO:0000256" key="3">
    <source>
        <dbReference type="ARBA" id="ARBA00022723"/>
    </source>
</evidence>
<evidence type="ECO:0000256" key="9">
    <source>
        <dbReference type="ARBA" id="ARBA00093471"/>
    </source>
</evidence>
<accession>A0A914YE20</accession>
<proteinExistence type="inferred from homology"/>
<organism evidence="11 12">
    <name type="scientific">Panagrolaimus superbus</name>
    <dbReference type="NCBI Taxonomy" id="310955"/>
    <lineage>
        <taxon>Eukaryota</taxon>
        <taxon>Metazoa</taxon>
        <taxon>Ecdysozoa</taxon>
        <taxon>Nematoda</taxon>
        <taxon>Chromadorea</taxon>
        <taxon>Rhabditida</taxon>
        <taxon>Tylenchina</taxon>
        <taxon>Panagrolaimomorpha</taxon>
        <taxon>Panagrolaimoidea</taxon>
        <taxon>Panagrolaimidae</taxon>
        <taxon>Panagrolaimus</taxon>
    </lineage>
</organism>
<dbReference type="FunFam" id="2.60.300.12:FF:000006">
    <property type="entry name" value="Iron-sulfur cluster assembly 2 mitochondrial"/>
    <property type="match status" value="1"/>
</dbReference>
<dbReference type="NCBIfam" id="TIGR00049">
    <property type="entry name" value="iron-sulfur cluster assembly accessory protein"/>
    <property type="match status" value="1"/>
</dbReference>
<dbReference type="Pfam" id="PF01521">
    <property type="entry name" value="Fe-S_biosyn"/>
    <property type="match status" value="1"/>
</dbReference>
<dbReference type="Gene3D" id="2.60.300.12">
    <property type="entry name" value="HesB-like domain"/>
    <property type="match status" value="1"/>
</dbReference>
<dbReference type="GO" id="GO:0051537">
    <property type="term" value="F:2 iron, 2 sulfur cluster binding"/>
    <property type="evidence" value="ECO:0007669"/>
    <property type="project" value="TreeGrafter"/>
</dbReference>
<evidence type="ECO:0000256" key="7">
    <source>
        <dbReference type="ARBA" id="ARBA00073313"/>
    </source>
</evidence>
<keyword evidence="4" id="KW-0408">Iron</keyword>
<evidence type="ECO:0000313" key="11">
    <source>
        <dbReference type="Proteomes" id="UP000887577"/>
    </source>
</evidence>
<sequence length="104" mass="11466">MITENAVNRLKEIAKPNEHLRIVVEGGGCSGFEYKLSLDDKLTDEDLTVEKDGAKVVVDKMSLEFIKGSTVDYAEEMMRSTFRLVNNPLADKGCSCGASFSVKM</sequence>
<dbReference type="PANTHER" id="PTHR43011:SF1">
    <property type="entry name" value="IRON-SULFUR CLUSTER ASSEMBLY 2 HOMOLOG, MITOCHONDRIAL"/>
    <property type="match status" value="1"/>
</dbReference>
<dbReference type="Proteomes" id="UP000887577">
    <property type="component" value="Unplaced"/>
</dbReference>
<reference evidence="12" key="1">
    <citation type="submission" date="2022-11" db="UniProtKB">
        <authorList>
            <consortium name="WormBaseParasite"/>
        </authorList>
    </citation>
    <scope>IDENTIFICATION</scope>
</reference>
<dbReference type="SUPFAM" id="SSF89360">
    <property type="entry name" value="HesB-like domain"/>
    <property type="match status" value="1"/>
</dbReference>
<evidence type="ECO:0000256" key="6">
    <source>
        <dbReference type="ARBA" id="ARBA00057540"/>
    </source>
</evidence>
<comment type="subcellular location">
    <subcellularLocation>
        <location evidence="1">Mitochondrion</location>
    </subcellularLocation>
</comment>
<dbReference type="GO" id="GO:0051539">
    <property type="term" value="F:4 iron, 4 sulfur cluster binding"/>
    <property type="evidence" value="ECO:0007669"/>
    <property type="project" value="TreeGrafter"/>
</dbReference>
<comment type="similarity">
    <text evidence="2">Belongs to the HesB/IscA family.</text>
</comment>
<dbReference type="PANTHER" id="PTHR43011">
    <property type="entry name" value="IRON-SULFUR CLUSTER ASSEMBLY 2 HOMOLOG, MITOCHONDRIAL"/>
    <property type="match status" value="1"/>
</dbReference>